<proteinExistence type="predicted"/>
<name>A0A2K2DQB4_BRADI</name>
<keyword evidence="3" id="KW-1185">Reference proteome</keyword>
<dbReference type="PANTHER" id="PTHR34835">
    <property type="entry name" value="OS07G0283600 PROTEIN-RELATED"/>
    <property type="match status" value="1"/>
</dbReference>
<dbReference type="Proteomes" id="UP000008810">
    <property type="component" value="Chromosome 1"/>
</dbReference>
<evidence type="ECO:0000313" key="3">
    <source>
        <dbReference type="Proteomes" id="UP000008810"/>
    </source>
</evidence>
<reference evidence="1" key="2">
    <citation type="submission" date="2017-06" db="EMBL/GenBank/DDBJ databases">
        <title>WGS assembly of Brachypodium distachyon.</title>
        <authorList>
            <consortium name="The International Brachypodium Initiative"/>
            <person name="Lucas S."/>
            <person name="Harmon-Smith M."/>
            <person name="Lail K."/>
            <person name="Tice H."/>
            <person name="Grimwood J."/>
            <person name="Bruce D."/>
            <person name="Barry K."/>
            <person name="Shu S."/>
            <person name="Lindquist E."/>
            <person name="Wang M."/>
            <person name="Pitluck S."/>
            <person name="Vogel J.P."/>
            <person name="Garvin D.F."/>
            <person name="Mockler T.C."/>
            <person name="Schmutz J."/>
            <person name="Rokhsar D."/>
            <person name="Bevan M.W."/>
        </authorList>
    </citation>
    <scope>NUCLEOTIDE SEQUENCE</scope>
    <source>
        <strain evidence="1">Bd21</strain>
    </source>
</reference>
<sequence>MAAPPSPNPDRSLVAENATAPPSKNISLTVDDTMLLYKPDYIDTEFTTKNIRDFNLMVAKMTDPQRDSICSIDFGGMLMIPQSDKLDRNFSAWLVSGVRVAEYVLHDGNSSVALMDADSFGRIISVPSSGIPVPKKLLPQQKEAIMGLLDMPRIMSRAHNKEVLDNFVGKKLSYAENEEFLCSFAAYSVATVLSPLAELPWEVAAALVDVRSIGSYNWAQYALDFLVEKVAITQKDMKEMKPKITLNGCLVYLQVFYMEMITDGRDRIDRSITPRMAAYQADKIKAMILSSKRGSNTCLLARYGRRQFARTTLLEDWTADLQGRC</sequence>
<organism evidence="1">
    <name type="scientific">Brachypodium distachyon</name>
    <name type="common">Purple false brome</name>
    <name type="synonym">Trachynia distachya</name>
    <dbReference type="NCBI Taxonomy" id="15368"/>
    <lineage>
        <taxon>Eukaryota</taxon>
        <taxon>Viridiplantae</taxon>
        <taxon>Streptophyta</taxon>
        <taxon>Embryophyta</taxon>
        <taxon>Tracheophyta</taxon>
        <taxon>Spermatophyta</taxon>
        <taxon>Magnoliopsida</taxon>
        <taxon>Liliopsida</taxon>
        <taxon>Poales</taxon>
        <taxon>Poaceae</taxon>
        <taxon>BOP clade</taxon>
        <taxon>Pooideae</taxon>
        <taxon>Stipodae</taxon>
        <taxon>Brachypodieae</taxon>
        <taxon>Brachypodium</taxon>
    </lineage>
</organism>
<dbReference type="EMBL" id="CM000880">
    <property type="protein sequence ID" value="PNT76477.1"/>
    <property type="molecule type" value="Genomic_DNA"/>
</dbReference>
<evidence type="ECO:0008006" key="4">
    <source>
        <dbReference type="Google" id="ProtNLM"/>
    </source>
</evidence>
<dbReference type="RefSeq" id="XP_024313300.1">
    <property type="nucleotide sequence ID" value="XM_024457532.1"/>
</dbReference>
<dbReference type="EnsemblPlants" id="PNT76477">
    <property type="protein sequence ID" value="PNT76477"/>
    <property type="gene ID" value="BRADI_1g48646v3"/>
</dbReference>
<protein>
    <recommendedName>
        <fullName evidence="4">Aminotransferase-like plant mobile domain-containing protein</fullName>
    </recommendedName>
</protein>
<evidence type="ECO:0000313" key="1">
    <source>
        <dbReference type="EMBL" id="PNT76477.1"/>
    </source>
</evidence>
<reference evidence="2" key="3">
    <citation type="submission" date="2018-08" db="UniProtKB">
        <authorList>
            <consortium name="EnsemblPlants"/>
        </authorList>
    </citation>
    <scope>IDENTIFICATION</scope>
    <source>
        <strain evidence="2">cv. Bd21</strain>
    </source>
</reference>
<dbReference type="OrthoDB" id="694650at2759"/>
<evidence type="ECO:0000313" key="2">
    <source>
        <dbReference type="EnsemblPlants" id="PNT76477"/>
    </source>
</evidence>
<reference evidence="1 2" key="1">
    <citation type="journal article" date="2010" name="Nature">
        <title>Genome sequencing and analysis of the model grass Brachypodium distachyon.</title>
        <authorList>
            <consortium name="International Brachypodium Initiative"/>
        </authorList>
    </citation>
    <scope>NUCLEOTIDE SEQUENCE [LARGE SCALE GENOMIC DNA]</scope>
    <source>
        <strain evidence="1">Bd21</strain>
        <strain evidence="2">cv. Bd21</strain>
    </source>
</reference>
<dbReference type="AlphaFoldDB" id="A0A2K2DQB4"/>
<dbReference type="Gramene" id="PNT76477">
    <property type="protein sequence ID" value="PNT76477"/>
    <property type="gene ID" value="BRADI_1g48646v3"/>
</dbReference>
<accession>A0A2K2DQB4</accession>
<gene>
    <name evidence="2" type="primary">LOC112269960</name>
    <name evidence="1" type="ORF">BRADI_1g48646v3</name>
</gene>
<dbReference type="PANTHER" id="PTHR34835:SF70">
    <property type="entry name" value="AMINOTRANSFERASE-LIKE PLANT MOBILE DOMAIN-CONTAINING PROTEIN"/>
    <property type="match status" value="1"/>
</dbReference>
<dbReference type="GeneID" id="112269960"/>